<dbReference type="Proteomes" id="UP001501353">
    <property type="component" value="Unassembled WGS sequence"/>
</dbReference>
<evidence type="ECO:0008006" key="3">
    <source>
        <dbReference type="Google" id="ProtNLM"/>
    </source>
</evidence>
<keyword evidence="2" id="KW-1185">Reference proteome</keyword>
<evidence type="ECO:0000313" key="2">
    <source>
        <dbReference type="Proteomes" id="UP001501353"/>
    </source>
</evidence>
<protein>
    <recommendedName>
        <fullName evidence="3">Lipoprotein</fullName>
    </recommendedName>
</protein>
<accession>A0ABP7T6A0</accession>
<name>A0ABP7T6A0_9BURK</name>
<comment type="caution">
    <text evidence="1">The sequence shown here is derived from an EMBL/GenBank/DDBJ whole genome shotgun (WGS) entry which is preliminary data.</text>
</comment>
<organism evidence="1 2">
    <name type="scientific">Actimicrobium antarcticum</name>
    <dbReference type="NCBI Taxonomy" id="1051899"/>
    <lineage>
        <taxon>Bacteria</taxon>
        <taxon>Pseudomonadati</taxon>
        <taxon>Pseudomonadota</taxon>
        <taxon>Betaproteobacteria</taxon>
        <taxon>Burkholderiales</taxon>
        <taxon>Oxalobacteraceae</taxon>
        <taxon>Actimicrobium</taxon>
    </lineage>
</organism>
<dbReference type="RefSeq" id="WP_344762992.1">
    <property type="nucleotide sequence ID" value="NZ_BAAAZE010000008.1"/>
</dbReference>
<dbReference type="EMBL" id="BAAAZE010000008">
    <property type="protein sequence ID" value="GAA4021660.1"/>
    <property type="molecule type" value="Genomic_DNA"/>
</dbReference>
<dbReference type="PROSITE" id="PS51257">
    <property type="entry name" value="PROKAR_LIPOPROTEIN"/>
    <property type="match status" value="1"/>
</dbReference>
<gene>
    <name evidence="1" type="ORF">GCM10022212_18280</name>
</gene>
<sequence>MNKSLPFSTVLSCYLILAVTGTSLSGCGGALGENGVPVPPVNESQFASVAAYCTTDTFKVDDPKRDGWLSAPMITSPVDSVEISAIYSPGGSTSSLLSSISMQVDRSDYRGITTSVVRTGYSRPEWVMGVTMPSVLAPKSVACVTQVARIHTPIDPFANTPFARFANPVDTTSVLYWSSYWNQALPVDTLAGYKVDGFEFVADFAPADGQAYFVLDKARFPAPQSMSICFLAPGAVTWDCKQPSLIDRGANWQLVQSGLKQGVYILMSPTLQ</sequence>
<evidence type="ECO:0000313" key="1">
    <source>
        <dbReference type="EMBL" id="GAA4021660.1"/>
    </source>
</evidence>
<reference evidence="2" key="1">
    <citation type="journal article" date="2019" name="Int. J. Syst. Evol. Microbiol.">
        <title>The Global Catalogue of Microorganisms (GCM) 10K type strain sequencing project: providing services to taxonomists for standard genome sequencing and annotation.</title>
        <authorList>
            <consortium name="The Broad Institute Genomics Platform"/>
            <consortium name="The Broad Institute Genome Sequencing Center for Infectious Disease"/>
            <person name="Wu L."/>
            <person name="Ma J."/>
        </authorList>
    </citation>
    <scope>NUCLEOTIDE SEQUENCE [LARGE SCALE GENOMIC DNA]</scope>
    <source>
        <strain evidence="2">JCM 16673</strain>
    </source>
</reference>
<proteinExistence type="predicted"/>